<dbReference type="SUPFAM" id="SSF52540">
    <property type="entry name" value="P-loop containing nucleoside triphosphate hydrolases"/>
    <property type="match status" value="1"/>
</dbReference>
<proteinExistence type="predicted"/>
<dbReference type="eggNOG" id="COG0488">
    <property type="taxonomic scope" value="Bacteria"/>
</dbReference>
<keyword evidence="1" id="KW-0677">Repeat</keyword>
<dbReference type="PATRIC" id="fig|1111454.3.peg.378"/>
<protein>
    <submittedName>
        <fullName evidence="6">ABC transporter, ATP-binding protein</fullName>
    </submittedName>
</protein>
<evidence type="ECO:0000313" key="7">
    <source>
        <dbReference type="Proteomes" id="UP000017090"/>
    </source>
</evidence>
<evidence type="ECO:0000313" key="6">
    <source>
        <dbReference type="EMBL" id="ERT62014.1"/>
    </source>
</evidence>
<reference evidence="6 7" key="1">
    <citation type="submission" date="2013-09" db="EMBL/GenBank/DDBJ databases">
        <authorList>
            <person name="Durkin A.S."/>
            <person name="Haft D.R."/>
            <person name="McCorrison J."/>
            <person name="Torralba M."/>
            <person name="Gillis M."/>
            <person name="Haft D.H."/>
            <person name="Methe B."/>
            <person name="Sutton G."/>
            <person name="Nelson K.E."/>
        </authorList>
    </citation>
    <scope>NUCLEOTIDE SEQUENCE [LARGE SCALE GENOMIC DNA]</scope>
    <source>
        <strain evidence="6 7">BV3C16-1</strain>
    </source>
</reference>
<dbReference type="PANTHER" id="PTHR19211">
    <property type="entry name" value="ATP-BINDING TRANSPORT PROTEIN-RELATED"/>
    <property type="match status" value="1"/>
</dbReference>
<feature type="compositionally biased region" description="Basic residues" evidence="4">
    <location>
        <begin position="339"/>
        <end position="348"/>
    </location>
</feature>
<dbReference type="SMART" id="SM00382">
    <property type="entry name" value="AAA"/>
    <property type="match status" value="1"/>
</dbReference>
<keyword evidence="2" id="KW-0547">Nucleotide-binding</keyword>
<dbReference type="Pfam" id="PF00005">
    <property type="entry name" value="ABC_tran"/>
    <property type="match status" value="1"/>
</dbReference>
<dbReference type="PROSITE" id="PS50893">
    <property type="entry name" value="ABC_TRANSPORTER_2"/>
    <property type="match status" value="1"/>
</dbReference>
<keyword evidence="7" id="KW-1185">Reference proteome</keyword>
<sequence length="361" mass="40308">MGFFDTSRRLGKTIIDMDGVAFAYTGQEELFRNLTYRVVKHDRLGIVGPNGVGKSTLLKVLAGELQPTRGTLRTGSTVSCGFFRQHVPPLDEELRVIDYVRETRRFLTNQFGQTISAGRLLEQFLFTDEMQYTPIRKLSGGERRRLYLLRLLMDQPNVLLLDEPTNDLDIPTLTVLERYLDTFQGVVIVVSHDRYFLDRVVDKLFVLEGREWRRYDGDYSDYLEKSALPPSEGAVKKEKTAPQKEKADKKERGLTTREEKEMATLSAELERYEALAKGLAAAIAAAGSDYAAVAPLFGGAGRDGGENRRHDGALAGTDGQSASAGIRRLSVKGGEGKRVHSSARRRRQAAAPPFRGETPFF</sequence>
<dbReference type="GO" id="GO:0016887">
    <property type="term" value="F:ATP hydrolysis activity"/>
    <property type="evidence" value="ECO:0007669"/>
    <property type="project" value="InterPro"/>
</dbReference>
<dbReference type="GO" id="GO:0005524">
    <property type="term" value="F:ATP binding"/>
    <property type="evidence" value="ECO:0007669"/>
    <property type="project" value="UniProtKB-KW"/>
</dbReference>
<organism evidence="6 7">
    <name type="scientific">Megasphaera vaginalis</name>
    <name type="common">ex Srinivasan et al. 2021</name>
    <dbReference type="NCBI Taxonomy" id="1111454"/>
    <lineage>
        <taxon>Bacteria</taxon>
        <taxon>Bacillati</taxon>
        <taxon>Bacillota</taxon>
        <taxon>Negativicutes</taxon>
        <taxon>Veillonellales</taxon>
        <taxon>Veillonellaceae</taxon>
        <taxon>Megasphaera</taxon>
    </lineage>
</organism>
<dbReference type="InterPro" id="IPR027417">
    <property type="entry name" value="P-loop_NTPase"/>
</dbReference>
<evidence type="ECO:0000256" key="1">
    <source>
        <dbReference type="ARBA" id="ARBA00022737"/>
    </source>
</evidence>
<evidence type="ECO:0000259" key="5">
    <source>
        <dbReference type="PROSITE" id="PS50893"/>
    </source>
</evidence>
<dbReference type="RefSeq" id="WP_023052910.1">
    <property type="nucleotide sequence ID" value="NZ_AWXA01000007.1"/>
</dbReference>
<dbReference type="InterPro" id="IPR050611">
    <property type="entry name" value="ABCF"/>
</dbReference>
<evidence type="ECO:0000256" key="3">
    <source>
        <dbReference type="ARBA" id="ARBA00022840"/>
    </source>
</evidence>
<name>U7USZ4_9FIRM</name>
<dbReference type="Proteomes" id="UP000017090">
    <property type="component" value="Unassembled WGS sequence"/>
</dbReference>
<feature type="compositionally biased region" description="Basic and acidic residues" evidence="4">
    <location>
        <begin position="303"/>
        <end position="312"/>
    </location>
</feature>
<feature type="region of interest" description="Disordered" evidence="4">
    <location>
        <begin position="303"/>
        <end position="361"/>
    </location>
</feature>
<accession>U7USZ4</accession>
<dbReference type="InterPro" id="IPR003593">
    <property type="entry name" value="AAA+_ATPase"/>
</dbReference>
<keyword evidence="3 6" id="KW-0067">ATP-binding</keyword>
<dbReference type="STRING" id="1111454.HMPREF1250_2047"/>
<evidence type="ECO:0000256" key="2">
    <source>
        <dbReference type="ARBA" id="ARBA00022741"/>
    </source>
</evidence>
<dbReference type="AlphaFoldDB" id="U7USZ4"/>
<gene>
    <name evidence="6" type="ORF">HMPREF1250_2047</name>
</gene>
<dbReference type="PANTHER" id="PTHR19211:SF69">
    <property type="entry name" value="ATP-BINDING PROTEIN UUP"/>
    <property type="match status" value="1"/>
</dbReference>
<evidence type="ECO:0000256" key="4">
    <source>
        <dbReference type="SAM" id="MobiDB-lite"/>
    </source>
</evidence>
<dbReference type="EMBL" id="AWXA01000007">
    <property type="protein sequence ID" value="ERT62014.1"/>
    <property type="molecule type" value="Genomic_DNA"/>
</dbReference>
<comment type="caution">
    <text evidence="6">The sequence shown here is derived from an EMBL/GenBank/DDBJ whole genome shotgun (WGS) entry which is preliminary data.</text>
</comment>
<feature type="compositionally biased region" description="Basic and acidic residues" evidence="4">
    <location>
        <begin position="234"/>
        <end position="262"/>
    </location>
</feature>
<dbReference type="Gene3D" id="3.40.50.300">
    <property type="entry name" value="P-loop containing nucleotide triphosphate hydrolases"/>
    <property type="match status" value="1"/>
</dbReference>
<dbReference type="CDD" id="cd03221">
    <property type="entry name" value="ABCF_EF-3"/>
    <property type="match status" value="1"/>
</dbReference>
<feature type="domain" description="ABC transporter" evidence="5">
    <location>
        <begin position="15"/>
        <end position="234"/>
    </location>
</feature>
<feature type="region of interest" description="Disordered" evidence="4">
    <location>
        <begin position="230"/>
        <end position="262"/>
    </location>
</feature>
<dbReference type="InterPro" id="IPR003439">
    <property type="entry name" value="ABC_transporter-like_ATP-bd"/>
</dbReference>